<reference evidence="2 3" key="1">
    <citation type="submission" date="2019-04" db="EMBL/GenBank/DDBJ databases">
        <title>Draft genome of the big-headed turtle Platysternon megacephalum.</title>
        <authorList>
            <person name="Gong S."/>
        </authorList>
    </citation>
    <scope>NUCLEOTIDE SEQUENCE [LARGE SCALE GENOMIC DNA]</scope>
    <source>
        <strain evidence="2">DO16091913</strain>
        <tissue evidence="2">Muscle</tissue>
    </source>
</reference>
<evidence type="ECO:0000313" key="3">
    <source>
        <dbReference type="Proteomes" id="UP000297703"/>
    </source>
</evidence>
<dbReference type="AlphaFoldDB" id="A0A4D9DD21"/>
<organism evidence="2 3">
    <name type="scientific">Platysternon megacephalum</name>
    <name type="common">big-headed turtle</name>
    <dbReference type="NCBI Taxonomy" id="55544"/>
    <lineage>
        <taxon>Eukaryota</taxon>
        <taxon>Metazoa</taxon>
        <taxon>Chordata</taxon>
        <taxon>Craniata</taxon>
        <taxon>Vertebrata</taxon>
        <taxon>Euteleostomi</taxon>
        <taxon>Archelosauria</taxon>
        <taxon>Testudinata</taxon>
        <taxon>Testudines</taxon>
        <taxon>Cryptodira</taxon>
        <taxon>Durocryptodira</taxon>
        <taxon>Testudinoidea</taxon>
        <taxon>Platysternidae</taxon>
        <taxon>Platysternon</taxon>
    </lineage>
</organism>
<reference evidence="2 3" key="2">
    <citation type="submission" date="2019-04" db="EMBL/GenBank/DDBJ databases">
        <title>The genome sequence of big-headed turtle.</title>
        <authorList>
            <person name="Gong S."/>
        </authorList>
    </citation>
    <scope>NUCLEOTIDE SEQUENCE [LARGE SCALE GENOMIC DNA]</scope>
    <source>
        <strain evidence="2">DO16091913</strain>
        <tissue evidence="2">Muscle</tissue>
    </source>
</reference>
<evidence type="ECO:0000313" key="2">
    <source>
        <dbReference type="EMBL" id="TFJ95354.1"/>
    </source>
</evidence>
<feature type="region of interest" description="Disordered" evidence="1">
    <location>
        <begin position="1"/>
        <end position="101"/>
    </location>
</feature>
<sequence length="101" mass="10692">MAGTQPGERRGMTPSGGQHGNRIGRPLVHGTTDISTGQNMAMGKVPEACHSSLRETPHTLPTDIPSTSPPEPPPQPLSQKAPCSPYSLLPQPSPLLLHLYP</sequence>
<feature type="compositionally biased region" description="Low complexity" evidence="1">
    <location>
        <begin position="77"/>
        <end position="101"/>
    </location>
</feature>
<proteinExistence type="predicted"/>
<evidence type="ECO:0000256" key="1">
    <source>
        <dbReference type="SAM" id="MobiDB-lite"/>
    </source>
</evidence>
<accession>A0A4D9DD21</accession>
<name>A0A4D9DD21_9SAUR</name>
<comment type="caution">
    <text evidence="2">The sequence shown here is derived from an EMBL/GenBank/DDBJ whole genome shotgun (WGS) entry which is preliminary data.</text>
</comment>
<protein>
    <submittedName>
        <fullName evidence="2">Uncharacterized protein</fullName>
    </submittedName>
</protein>
<feature type="compositionally biased region" description="Pro residues" evidence="1">
    <location>
        <begin position="67"/>
        <end position="76"/>
    </location>
</feature>
<keyword evidence="3" id="KW-1185">Reference proteome</keyword>
<dbReference type="Proteomes" id="UP000297703">
    <property type="component" value="Unassembled WGS sequence"/>
</dbReference>
<dbReference type="EMBL" id="QXTE01008534">
    <property type="protein sequence ID" value="TFJ95354.1"/>
    <property type="molecule type" value="Genomic_DNA"/>
</dbReference>
<gene>
    <name evidence="2" type="ORF">DR999_PMT23119</name>
</gene>